<dbReference type="InterPro" id="IPR016181">
    <property type="entry name" value="Acyl_CoA_acyltransferase"/>
</dbReference>
<reference evidence="2" key="1">
    <citation type="submission" date="2022-08" db="EMBL/GenBank/DDBJ databases">
        <authorList>
            <person name="Gutierrez-Valencia J."/>
        </authorList>
    </citation>
    <scope>NUCLEOTIDE SEQUENCE</scope>
</reference>
<comment type="caution">
    <text evidence="2">The sequence shown here is derived from an EMBL/GenBank/DDBJ whole genome shotgun (WGS) entry which is preliminary data.</text>
</comment>
<name>A0AAV0P4G7_9ROSI</name>
<dbReference type="PROSITE" id="PS51186">
    <property type="entry name" value="GNAT"/>
    <property type="match status" value="1"/>
</dbReference>
<dbReference type="EMBL" id="CAMGYJ010000008">
    <property type="protein sequence ID" value="CAI0465914.1"/>
    <property type="molecule type" value="Genomic_DNA"/>
</dbReference>
<dbReference type="Proteomes" id="UP001154282">
    <property type="component" value="Unassembled WGS sequence"/>
</dbReference>
<evidence type="ECO:0000313" key="2">
    <source>
        <dbReference type="EMBL" id="CAI0465914.1"/>
    </source>
</evidence>
<accession>A0AAV0P4G7</accession>
<dbReference type="PANTHER" id="PTHR46067">
    <property type="entry name" value="ACYL-COA N-ACYLTRANSFERASES (NAT) SUPERFAMILY PROTEIN"/>
    <property type="match status" value="1"/>
</dbReference>
<evidence type="ECO:0000259" key="1">
    <source>
        <dbReference type="PROSITE" id="PS51186"/>
    </source>
</evidence>
<dbReference type="PANTHER" id="PTHR46067:SF11">
    <property type="entry name" value="N-ACETYLTRANSFERASE DOMAIN-CONTAINING PROTEIN"/>
    <property type="match status" value="1"/>
</dbReference>
<gene>
    <name evidence="2" type="ORF">LITE_LOCUS36803</name>
</gene>
<protein>
    <recommendedName>
        <fullName evidence="1">N-acetyltransferase domain-containing protein</fullName>
    </recommendedName>
</protein>
<sequence>MANTNIGGDDIRSRITLRPFRRTDAADIWSYSKNPETTRYTPWRQFNSEEEVAAYIETYCIPHPYCRSVCIEDRSIGLVIVTPGTRPDEARRRELGLVVSPEYWSRGVGTRVVEMVAEESFRIFPEMVRLQAATDVGNIRARKVLEKNGFRKDGVMRKYLFHRGEDRDVVFYSLLDSDRRRPAPPEEMWRPLVSLLRLLRFSFLLNFLCSLCCLLGDSVKPLR</sequence>
<dbReference type="Gene3D" id="3.40.630.30">
    <property type="match status" value="1"/>
</dbReference>
<dbReference type="AlphaFoldDB" id="A0AAV0P4G7"/>
<dbReference type="SUPFAM" id="SSF55729">
    <property type="entry name" value="Acyl-CoA N-acyltransferases (Nat)"/>
    <property type="match status" value="1"/>
</dbReference>
<evidence type="ECO:0000313" key="3">
    <source>
        <dbReference type="Proteomes" id="UP001154282"/>
    </source>
</evidence>
<organism evidence="2 3">
    <name type="scientific">Linum tenue</name>
    <dbReference type="NCBI Taxonomy" id="586396"/>
    <lineage>
        <taxon>Eukaryota</taxon>
        <taxon>Viridiplantae</taxon>
        <taxon>Streptophyta</taxon>
        <taxon>Embryophyta</taxon>
        <taxon>Tracheophyta</taxon>
        <taxon>Spermatophyta</taxon>
        <taxon>Magnoliopsida</taxon>
        <taxon>eudicotyledons</taxon>
        <taxon>Gunneridae</taxon>
        <taxon>Pentapetalae</taxon>
        <taxon>rosids</taxon>
        <taxon>fabids</taxon>
        <taxon>Malpighiales</taxon>
        <taxon>Linaceae</taxon>
        <taxon>Linum</taxon>
    </lineage>
</organism>
<feature type="domain" description="N-acetyltransferase" evidence="1">
    <location>
        <begin position="15"/>
        <end position="176"/>
    </location>
</feature>
<dbReference type="Pfam" id="PF13302">
    <property type="entry name" value="Acetyltransf_3"/>
    <property type="match status" value="1"/>
</dbReference>
<dbReference type="GO" id="GO:0016747">
    <property type="term" value="F:acyltransferase activity, transferring groups other than amino-acyl groups"/>
    <property type="evidence" value="ECO:0007669"/>
    <property type="project" value="InterPro"/>
</dbReference>
<keyword evidence="3" id="KW-1185">Reference proteome</keyword>
<proteinExistence type="predicted"/>
<dbReference type="InterPro" id="IPR000182">
    <property type="entry name" value="GNAT_dom"/>
</dbReference>